<evidence type="ECO:0000256" key="3">
    <source>
        <dbReference type="ARBA" id="ARBA00023002"/>
    </source>
</evidence>
<dbReference type="GeneID" id="37024865"/>
<dbReference type="GO" id="GO:0016491">
    <property type="term" value="F:oxidoreductase activity"/>
    <property type="evidence" value="ECO:0007669"/>
    <property type="project" value="UniProtKB-KW"/>
</dbReference>
<dbReference type="AlphaFoldDB" id="A0A316V6D6"/>
<dbReference type="EMBL" id="KZ819607">
    <property type="protein sequence ID" value="PWN31773.1"/>
    <property type="molecule type" value="Genomic_DNA"/>
</dbReference>
<name>A0A316V6D6_9BASI</name>
<evidence type="ECO:0000256" key="4">
    <source>
        <dbReference type="RuleBase" id="RU000363"/>
    </source>
</evidence>
<dbReference type="InterPro" id="IPR052178">
    <property type="entry name" value="Sec_Metab_Biosynth_SDR"/>
</dbReference>
<dbReference type="Pfam" id="PF00106">
    <property type="entry name" value="adh_short"/>
    <property type="match status" value="1"/>
</dbReference>
<dbReference type="PRINTS" id="PR00081">
    <property type="entry name" value="GDHRDH"/>
</dbReference>
<comment type="similarity">
    <text evidence="1 4">Belongs to the short-chain dehydrogenases/reductases (SDR) family.</text>
</comment>
<reference evidence="5 6" key="1">
    <citation type="journal article" date="2018" name="Mol. Biol. Evol.">
        <title>Broad Genomic Sampling Reveals a Smut Pathogenic Ancestry of the Fungal Clade Ustilaginomycotina.</title>
        <authorList>
            <person name="Kijpornyongpan T."/>
            <person name="Mondo S.J."/>
            <person name="Barry K."/>
            <person name="Sandor L."/>
            <person name="Lee J."/>
            <person name="Lipzen A."/>
            <person name="Pangilinan J."/>
            <person name="LaButti K."/>
            <person name="Hainaut M."/>
            <person name="Henrissat B."/>
            <person name="Grigoriev I.V."/>
            <person name="Spatafora J.W."/>
            <person name="Aime M.C."/>
        </authorList>
    </citation>
    <scope>NUCLEOTIDE SEQUENCE [LARGE SCALE GENOMIC DNA]</scope>
    <source>
        <strain evidence="5 6">MCA 3882</strain>
    </source>
</reference>
<dbReference type="OrthoDB" id="2898618at2759"/>
<proteinExistence type="inferred from homology"/>
<evidence type="ECO:0000256" key="2">
    <source>
        <dbReference type="ARBA" id="ARBA00022857"/>
    </source>
</evidence>
<organism evidence="5 6">
    <name type="scientific">Meira miltonrushii</name>
    <dbReference type="NCBI Taxonomy" id="1280837"/>
    <lineage>
        <taxon>Eukaryota</taxon>
        <taxon>Fungi</taxon>
        <taxon>Dikarya</taxon>
        <taxon>Basidiomycota</taxon>
        <taxon>Ustilaginomycotina</taxon>
        <taxon>Exobasidiomycetes</taxon>
        <taxon>Exobasidiales</taxon>
        <taxon>Brachybasidiaceae</taxon>
        <taxon>Meira</taxon>
    </lineage>
</organism>
<dbReference type="RefSeq" id="XP_025352075.1">
    <property type="nucleotide sequence ID" value="XM_025503084.1"/>
</dbReference>
<accession>A0A316V6D6</accession>
<protein>
    <submittedName>
        <fullName evidence="5">NAD(P)-binding protein</fullName>
    </submittedName>
</protein>
<dbReference type="InterPro" id="IPR036291">
    <property type="entry name" value="NAD(P)-bd_dom_sf"/>
</dbReference>
<evidence type="ECO:0000313" key="5">
    <source>
        <dbReference type="EMBL" id="PWN31773.1"/>
    </source>
</evidence>
<sequence length="306" mass="32745">MSKAEQLPDLSHRTLFDMSGKVIVVTGGGTGLGYMMSTAFVQSGCERIYICSRKMKNLEKAANSLNAIRKGVCIPLEADLTDAKGCKELGEEIAKRENKIHVLVNNSGVAWAAPMEKFDEQKGWDRVMAVNVKSVFYLTVALLPLLKKDANIDNPASVINISSMYATLPFPNMPSSAIGTGGWSYLASKAAVSHLTRTMAASLKPSHVNVAAIAPGYFPSLMTKHGDGSIYDRSQPAGRQGTPPDIAGPALLLAGRGGAHLSGIILGTDGGILSQNFKALPKEISDYWLPEGWKTQEDVRPGQSKL</sequence>
<dbReference type="Proteomes" id="UP000245771">
    <property type="component" value="Unassembled WGS sequence"/>
</dbReference>
<keyword evidence="3" id="KW-0560">Oxidoreductase</keyword>
<dbReference type="PANTHER" id="PTHR43618:SF8">
    <property type="entry name" value="7ALPHA-HYDROXYSTEROID DEHYDROGENASE"/>
    <property type="match status" value="1"/>
</dbReference>
<dbReference type="Gene3D" id="3.40.50.720">
    <property type="entry name" value="NAD(P)-binding Rossmann-like Domain"/>
    <property type="match status" value="1"/>
</dbReference>
<dbReference type="STRING" id="1280837.A0A316V6D6"/>
<dbReference type="InterPro" id="IPR002347">
    <property type="entry name" value="SDR_fam"/>
</dbReference>
<keyword evidence="6" id="KW-1185">Reference proteome</keyword>
<keyword evidence="2" id="KW-0521">NADP</keyword>
<dbReference type="SUPFAM" id="SSF51735">
    <property type="entry name" value="NAD(P)-binding Rossmann-fold domains"/>
    <property type="match status" value="1"/>
</dbReference>
<dbReference type="PRINTS" id="PR00080">
    <property type="entry name" value="SDRFAMILY"/>
</dbReference>
<evidence type="ECO:0000313" key="6">
    <source>
        <dbReference type="Proteomes" id="UP000245771"/>
    </source>
</evidence>
<dbReference type="InParanoid" id="A0A316V6D6"/>
<gene>
    <name evidence="5" type="ORF">FA14DRAFT_92968</name>
</gene>
<dbReference type="PANTHER" id="PTHR43618">
    <property type="entry name" value="7-ALPHA-HYDROXYSTEROID DEHYDROGENASE"/>
    <property type="match status" value="1"/>
</dbReference>
<evidence type="ECO:0000256" key="1">
    <source>
        <dbReference type="ARBA" id="ARBA00006484"/>
    </source>
</evidence>